<dbReference type="AlphaFoldDB" id="A0A0L0WAA2"/>
<dbReference type="Proteomes" id="UP000037267">
    <property type="component" value="Unassembled WGS sequence"/>
</dbReference>
<dbReference type="Pfam" id="PF14879">
    <property type="entry name" value="DUF4489"/>
    <property type="match status" value="1"/>
</dbReference>
<keyword evidence="3" id="KW-1185">Reference proteome</keyword>
<evidence type="ECO:0000313" key="3">
    <source>
        <dbReference type="Proteomes" id="UP000037267"/>
    </source>
</evidence>
<dbReference type="InterPro" id="IPR027972">
    <property type="entry name" value="DUF4489"/>
</dbReference>
<feature type="compositionally biased region" description="Basic and acidic residues" evidence="1">
    <location>
        <begin position="252"/>
        <end position="266"/>
    </location>
</feature>
<protein>
    <submittedName>
        <fullName evidence="2">Uncharacterized protein</fullName>
    </submittedName>
</protein>
<feature type="region of interest" description="Disordered" evidence="1">
    <location>
        <begin position="177"/>
        <end position="196"/>
    </location>
</feature>
<organism evidence="2 3">
    <name type="scientific">Gottschalkia purinilytica</name>
    <name type="common">Clostridium purinilyticum</name>
    <dbReference type="NCBI Taxonomy" id="1503"/>
    <lineage>
        <taxon>Bacteria</taxon>
        <taxon>Bacillati</taxon>
        <taxon>Bacillota</taxon>
        <taxon>Tissierellia</taxon>
        <taxon>Tissierellales</taxon>
        <taxon>Gottschalkiaceae</taxon>
        <taxon>Gottschalkia</taxon>
    </lineage>
</organism>
<feature type="compositionally biased region" description="Basic and acidic residues" evidence="1">
    <location>
        <begin position="212"/>
        <end position="244"/>
    </location>
</feature>
<evidence type="ECO:0000256" key="1">
    <source>
        <dbReference type="SAM" id="MobiDB-lite"/>
    </source>
</evidence>
<gene>
    <name evidence="2" type="ORF">CLPU_8c00050</name>
</gene>
<accession>A0A0L0WAA2</accession>
<dbReference type="PATRIC" id="fig|1503.3.peg.3141"/>
<feature type="region of interest" description="Disordered" evidence="1">
    <location>
        <begin position="212"/>
        <end position="283"/>
    </location>
</feature>
<dbReference type="EMBL" id="LGSS01000008">
    <property type="protein sequence ID" value="KNF08240.1"/>
    <property type="molecule type" value="Genomic_DNA"/>
</dbReference>
<feature type="compositionally biased region" description="Basic residues" evidence="1">
    <location>
        <begin position="267"/>
        <end position="283"/>
    </location>
</feature>
<name>A0A0L0WAA2_GOTPU</name>
<comment type="caution">
    <text evidence="2">The sequence shown here is derived from an EMBL/GenBank/DDBJ whole genome shotgun (WGS) entry which is preliminary data.</text>
</comment>
<proteinExistence type="predicted"/>
<reference evidence="3" key="1">
    <citation type="submission" date="2015-07" db="EMBL/GenBank/DDBJ databases">
        <title>Draft genome sequence of the purine-degrading Gottschalkia purinilyticum DSM 1384 (formerly Clostridium purinilyticum).</title>
        <authorList>
            <person name="Poehlein A."/>
            <person name="Schiel-Bengelsdorf B."/>
            <person name="Bengelsdorf F.R."/>
            <person name="Daniel R."/>
            <person name="Duerre P."/>
        </authorList>
    </citation>
    <scope>NUCLEOTIDE SEQUENCE [LARGE SCALE GENOMIC DNA]</scope>
    <source>
        <strain evidence="3">DSM 1384</strain>
    </source>
</reference>
<sequence>MSDRFDYREHHRRKCRRDCPKKILLICGNSVSSGVTTHKRGDRIRLASVFVDTSCVCRPIVKIEFSNNIRFETDFDDKCKKEEAQIRIRYDLFRKCKREFTPQLLDTWIFEREIESEKGKIELTTTDTVSFHFCSNNEAHFDERCEYFVVATTEEAENAKATFLKSAISAFVQDDFEEDEKEEKEHHHRREEEEHRRRKEREHCRREEEERCRREEEEHRRRKEREHYRREEEERCRREEEYRRRKEREHHRREEEERCRREEEEHRRRKEREHRRKEGRRERKRNHIDDFYWEFDFNI</sequence>
<evidence type="ECO:0000313" key="2">
    <source>
        <dbReference type="EMBL" id="KNF08240.1"/>
    </source>
</evidence>